<sequence length="486" mass="57522">MNELEQNILKETGSSTTLIETLNRFQTASSDVYKFITDEKTRQQKETILGKLVFLIQDQEDKLTNEKLYQVYDTMRILLRDKPGNSIVNKPTFLKPMITFVFNPEKEIKIREIALRCLINTLFENIPAQNIFLEEGGFVKLLDNLSDTKLPPSYRSHLGRLLFHFTRLPGYMESFKDLGMSKVLGRLAEECVPVPEKRIILSSVLLVLLNWIRQVVQRHQESKQTNKLQDKDEKEDTPTELIVRWWNNFLEGIVLLPSENEQSLEFDLKMKVVSILFYMPIDCVQYFEGKTDQVLKIFGEILVYQLKQCSPKPLSEEEWKKKKKLQKKVKKKKNQELIEKWIKENNNKEELTLKEFLKISSQIKQKIQNIQSEENEEEIEKKKQEEEEEKKNFEKNQNTLLPILIVINKIMELSSDARDHYTSIVFNDEDSSIRQMLNHHLFSNCEPIIFYISQFYYFLFDESLIFFSTFIGWEKSKKIIKKSKNN</sequence>
<reference evidence="5" key="1">
    <citation type="submission" date="2022-08" db="EMBL/GenBank/DDBJ databases">
        <title>Novel sulphate-reducing endosymbionts in the free-living metamonad Anaeramoeba.</title>
        <authorList>
            <person name="Jerlstrom-Hultqvist J."/>
            <person name="Cepicka I."/>
            <person name="Gallot-Lavallee L."/>
            <person name="Salas-Leiva D."/>
            <person name="Curtis B.A."/>
            <person name="Zahonova K."/>
            <person name="Pipaliya S."/>
            <person name="Dacks J."/>
            <person name="Roger A.J."/>
        </authorList>
    </citation>
    <scope>NUCLEOTIDE SEQUENCE</scope>
    <source>
        <strain evidence="5">Busselton2</strain>
    </source>
</reference>
<keyword evidence="4" id="KW-0175">Coiled coil</keyword>
<evidence type="ECO:0000256" key="4">
    <source>
        <dbReference type="SAM" id="Coils"/>
    </source>
</evidence>
<evidence type="ECO:0000256" key="2">
    <source>
        <dbReference type="ARBA" id="ARBA00022658"/>
    </source>
</evidence>
<dbReference type="AlphaFoldDB" id="A0AAV7YCV7"/>
<dbReference type="InterPro" id="IPR019318">
    <property type="entry name" value="Gua_nucleotide_exch_fac_Ric8"/>
</dbReference>
<dbReference type="EMBL" id="JANTQA010000060">
    <property type="protein sequence ID" value="KAJ3427663.1"/>
    <property type="molecule type" value="Genomic_DNA"/>
</dbReference>
<dbReference type="Pfam" id="PF10165">
    <property type="entry name" value="Ric8"/>
    <property type="match status" value="1"/>
</dbReference>
<accession>A0AAV7YCV7</accession>
<keyword evidence="2" id="KW-0344">Guanine-nucleotide releasing factor</keyword>
<dbReference type="SUPFAM" id="SSF48371">
    <property type="entry name" value="ARM repeat"/>
    <property type="match status" value="1"/>
</dbReference>
<keyword evidence="3" id="KW-0143">Chaperone</keyword>
<comment type="caution">
    <text evidence="5">The sequence shown here is derived from an EMBL/GenBank/DDBJ whole genome shotgun (WGS) entry which is preliminary data.</text>
</comment>
<dbReference type="GO" id="GO:0005085">
    <property type="term" value="F:guanyl-nucleotide exchange factor activity"/>
    <property type="evidence" value="ECO:0007669"/>
    <property type="project" value="UniProtKB-KW"/>
</dbReference>
<gene>
    <name evidence="5" type="ORF">M0812_25291</name>
</gene>
<dbReference type="Proteomes" id="UP001146793">
    <property type="component" value="Unassembled WGS sequence"/>
</dbReference>
<dbReference type="InterPro" id="IPR016024">
    <property type="entry name" value="ARM-type_fold"/>
</dbReference>
<evidence type="ECO:0000313" key="5">
    <source>
        <dbReference type="EMBL" id="KAJ3427663.1"/>
    </source>
</evidence>
<organism evidence="5 6">
    <name type="scientific">Anaeramoeba flamelloides</name>
    <dbReference type="NCBI Taxonomy" id="1746091"/>
    <lineage>
        <taxon>Eukaryota</taxon>
        <taxon>Metamonada</taxon>
        <taxon>Anaeramoebidae</taxon>
        <taxon>Anaeramoeba</taxon>
    </lineage>
</organism>
<proteinExistence type="inferred from homology"/>
<evidence type="ECO:0000313" key="6">
    <source>
        <dbReference type="Proteomes" id="UP001146793"/>
    </source>
</evidence>
<feature type="coiled-coil region" evidence="4">
    <location>
        <begin position="360"/>
        <end position="399"/>
    </location>
</feature>
<evidence type="ECO:0000256" key="1">
    <source>
        <dbReference type="ARBA" id="ARBA00009049"/>
    </source>
</evidence>
<comment type="similarity">
    <text evidence="1">Belongs to the synembryn family.</text>
</comment>
<protein>
    <submittedName>
        <fullName evidence="5">Synembryn</fullName>
    </submittedName>
</protein>
<name>A0AAV7YCV7_9EUKA</name>
<evidence type="ECO:0000256" key="3">
    <source>
        <dbReference type="ARBA" id="ARBA00023186"/>
    </source>
</evidence>